<comment type="similarity">
    <text evidence="2 3">Belongs to the peptidase M14 family.</text>
</comment>
<reference evidence="5 6" key="1">
    <citation type="submission" date="2016-09" db="EMBL/GenBank/DDBJ databases">
        <title>Extensive genetic diversity and differential bi-allelic expression allows diatom success in the polar Southern Ocean.</title>
        <authorList>
            <consortium name="DOE Joint Genome Institute"/>
            <person name="Mock T."/>
            <person name="Otillar R.P."/>
            <person name="Strauss J."/>
            <person name="Dupont C."/>
            <person name="Frickenhaus S."/>
            <person name="Maumus F."/>
            <person name="Mcmullan M."/>
            <person name="Sanges R."/>
            <person name="Schmutz J."/>
            <person name="Toseland A."/>
            <person name="Valas R."/>
            <person name="Veluchamy A."/>
            <person name="Ward B.J."/>
            <person name="Allen A."/>
            <person name="Barry K."/>
            <person name="Falciatore A."/>
            <person name="Ferrante M."/>
            <person name="Fortunato A.E."/>
            <person name="Gloeckner G."/>
            <person name="Gruber A."/>
            <person name="Hipkin R."/>
            <person name="Janech M."/>
            <person name="Kroth P."/>
            <person name="Leese F."/>
            <person name="Lindquist E."/>
            <person name="Lyon B.R."/>
            <person name="Martin J."/>
            <person name="Mayer C."/>
            <person name="Parker M."/>
            <person name="Quesneville H."/>
            <person name="Raymond J."/>
            <person name="Uhlig C."/>
            <person name="Valentin K.U."/>
            <person name="Worden A.Z."/>
            <person name="Armbrust E.V."/>
            <person name="Bowler C."/>
            <person name="Green B."/>
            <person name="Moulton V."/>
            <person name="Van Oosterhout C."/>
            <person name="Grigoriev I."/>
        </authorList>
    </citation>
    <scope>NUCLEOTIDE SEQUENCE [LARGE SCALE GENOMIC DNA]</scope>
    <source>
        <strain evidence="5 6">CCMP1102</strain>
    </source>
</reference>
<dbReference type="InterPro" id="IPR000834">
    <property type="entry name" value="Peptidase_M14"/>
</dbReference>
<dbReference type="Gene3D" id="3.40.630.10">
    <property type="entry name" value="Zn peptidases"/>
    <property type="match status" value="1"/>
</dbReference>
<dbReference type="SMART" id="SM00631">
    <property type="entry name" value="Zn_pept"/>
    <property type="match status" value="1"/>
</dbReference>
<dbReference type="KEGG" id="fcy:FRACYDRAFT_160808"/>
<sequence length="272" mass="30553">YFSYFPPFSYARHLDLVEKCSKYTEVLSLGQTLEGREMECIKVGTGKSIGWIIHRQHPGEHMAEFYAEGLLERLLGYDAQGDTDGLVRQLLSKYTLYIVPSMNPDGAVAGNLRVNAAGANLNREWCDSSNENYSAPSLERSPEVYHVLEKMKETGCDFFGDIHGDEEIPYNFLAQPCVPNWGDRLKSLHGAFLAAYSRANPDMQQEFAYEPSEYIEGDNILNIANDQIAHRFDCLSVTLEMPFKDCLSNPDSERGWSPARSRALGSSLCEAL</sequence>
<dbReference type="GO" id="GO:0004181">
    <property type="term" value="F:metallocarboxypeptidase activity"/>
    <property type="evidence" value="ECO:0007669"/>
    <property type="project" value="InterPro"/>
</dbReference>
<evidence type="ECO:0000313" key="6">
    <source>
        <dbReference type="Proteomes" id="UP000095751"/>
    </source>
</evidence>
<dbReference type="InterPro" id="IPR050821">
    <property type="entry name" value="Cytosolic_carboxypeptidase"/>
</dbReference>
<organism evidence="5 6">
    <name type="scientific">Fragilariopsis cylindrus CCMP1102</name>
    <dbReference type="NCBI Taxonomy" id="635003"/>
    <lineage>
        <taxon>Eukaryota</taxon>
        <taxon>Sar</taxon>
        <taxon>Stramenopiles</taxon>
        <taxon>Ochrophyta</taxon>
        <taxon>Bacillariophyta</taxon>
        <taxon>Bacillariophyceae</taxon>
        <taxon>Bacillariophycidae</taxon>
        <taxon>Bacillariales</taxon>
        <taxon>Bacillariaceae</taxon>
        <taxon>Fragilariopsis</taxon>
    </lineage>
</organism>
<dbReference type="Proteomes" id="UP000095751">
    <property type="component" value="Unassembled WGS sequence"/>
</dbReference>
<dbReference type="GO" id="GO:0006508">
    <property type="term" value="P:proteolysis"/>
    <property type="evidence" value="ECO:0007669"/>
    <property type="project" value="InterPro"/>
</dbReference>
<dbReference type="PANTHER" id="PTHR12756">
    <property type="entry name" value="CYTOSOLIC CARBOXYPEPTIDASE"/>
    <property type="match status" value="1"/>
</dbReference>
<name>A0A1E7FSN3_9STRA</name>
<accession>A0A1E7FSN3</accession>
<dbReference type="SUPFAM" id="SSF53187">
    <property type="entry name" value="Zn-dependent exopeptidases"/>
    <property type="match status" value="1"/>
</dbReference>
<dbReference type="InParanoid" id="A0A1E7FSN3"/>
<evidence type="ECO:0000256" key="3">
    <source>
        <dbReference type="PROSITE-ProRule" id="PRU01379"/>
    </source>
</evidence>
<feature type="domain" description="Peptidase M14" evidence="4">
    <location>
        <begin position="1"/>
        <end position="272"/>
    </location>
</feature>
<feature type="active site" description="Proton donor/acceptor" evidence="3">
    <location>
        <position position="240"/>
    </location>
</feature>
<evidence type="ECO:0000256" key="1">
    <source>
        <dbReference type="ARBA" id="ARBA00001947"/>
    </source>
</evidence>
<dbReference type="AlphaFoldDB" id="A0A1E7FSN3"/>
<dbReference type="Pfam" id="PF00246">
    <property type="entry name" value="Peptidase_M14"/>
    <property type="match status" value="1"/>
</dbReference>
<proteinExistence type="inferred from homology"/>
<protein>
    <submittedName>
        <fullName evidence="5">Zn-dependent exopeptidase</fullName>
    </submittedName>
</protein>
<dbReference type="PANTHER" id="PTHR12756:SF11">
    <property type="entry name" value="CYTOSOLIC CARBOXYPEPTIDASE 1"/>
    <property type="match status" value="1"/>
</dbReference>
<gene>
    <name evidence="5" type="ORF">FRACYDRAFT_160808</name>
</gene>
<dbReference type="CDD" id="cd06234">
    <property type="entry name" value="M14_PaCCP-like"/>
    <property type="match status" value="1"/>
</dbReference>
<comment type="cofactor">
    <cofactor evidence="1">
        <name>Zn(2+)</name>
        <dbReference type="ChEBI" id="CHEBI:29105"/>
    </cofactor>
</comment>
<evidence type="ECO:0000259" key="4">
    <source>
        <dbReference type="PROSITE" id="PS52035"/>
    </source>
</evidence>
<keyword evidence="6" id="KW-1185">Reference proteome</keyword>
<dbReference type="OrthoDB" id="40007at2759"/>
<dbReference type="GO" id="GO:0008270">
    <property type="term" value="F:zinc ion binding"/>
    <property type="evidence" value="ECO:0007669"/>
    <property type="project" value="InterPro"/>
</dbReference>
<evidence type="ECO:0000256" key="2">
    <source>
        <dbReference type="ARBA" id="ARBA00005988"/>
    </source>
</evidence>
<dbReference type="EMBL" id="KV784354">
    <property type="protein sequence ID" value="OEU21095.1"/>
    <property type="molecule type" value="Genomic_DNA"/>
</dbReference>
<evidence type="ECO:0000313" key="5">
    <source>
        <dbReference type="EMBL" id="OEU21095.1"/>
    </source>
</evidence>
<feature type="non-terminal residue" evidence="5">
    <location>
        <position position="272"/>
    </location>
</feature>
<feature type="non-terminal residue" evidence="5">
    <location>
        <position position="1"/>
    </location>
</feature>
<dbReference type="PROSITE" id="PS52035">
    <property type="entry name" value="PEPTIDASE_M14"/>
    <property type="match status" value="1"/>
</dbReference>